<feature type="chain" id="PRO_5024424919" description="PEP-CTERM protein-sorting domain-containing protein" evidence="2">
    <location>
        <begin position="23"/>
        <end position="222"/>
    </location>
</feature>
<name>A0A5K8A1X2_9BACT</name>
<proteinExistence type="predicted"/>
<gene>
    <name evidence="3" type="ORF">DSCO28_71190</name>
</gene>
<dbReference type="RefSeq" id="WP_155325816.1">
    <property type="nucleotide sequence ID" value="NZ_AP021876.1"/>
</dbReference>
<feature type="signal peptide" evidence="2">
    <location>
        <begin position="1"/>
        <end position="22"/>
    </location>
</feature>
<keyword evidence="2" id="KW-0732">Signal</keyword>
<evidence type="ECO:0000256" key="2">
    <source>
        <dbReference type="SAM" id="SignalP"/>
    </source>
</evidence>
<evidence type="ECO:0000256" key="1">
    <source>
        <dbReference type="SAM" id="Phobius"/>
    </source>
</evidence>
<protein>
    <recommendedName>
        <fullName evidence="5">PEP-CTERM protein-sorting domain-containing protein</fullName>
    </recommendedName>
</protein>
<evidence type="ECO:0000313" key="3">
    <source>
        <dbReference type="EMBL" id="BBO86553.1"/>
    </source>
</evidence>
<accession>A0A5K8A1X2</accession>
<evidence type="ECO:0008006" key="5">
    <source>
        <dbReference type="Google" id="ProtNLM"/>
    </source>
</evidence>
<dbReference type="Proteomes" id="UP000425960">
    <property type="component" value="Chromosome"/>
</dbReference>
<feature type="transmembrane region" description="Helical" evidence="1">
    <location>
        <begin position="189"/>
        <end position="208"/>
    </location>
</feature>
<keyword evidence="1" id="KW-0812">Transmembrane</keyword>
<keyword evidence="1" id="KW-1133">Transmembrane helix</keyword>
<sequence>MRIKTLFLVAVVLLFAFSSAQASLVVRGTGTINGVSGEYKLIYDTELDITWLDYSKSKADWDIQVDWAEDLVVNFNGQELTDWRLTSAGDNPTHGWKKTSSEMGHLYYESLGLLDWKDRNYGDLTTTEELNNAGEFDNLIAAIYWTGTEVSNVDSEAWSFYMYYGSLNWNGYFVDCYALAVLDGDVGAVPIPGAVWLLGSGILGLLYIRGRGKRQILYKHFD</sequence>
<evidence type="ECO:0000313" key="4">
    <source>
        <dbReference type="Proteomes" id="UP000425960"/>
    </source>
</evidence>
<keyword evidence="1" id="KW-0472">Membrane</keyword>
<dbReference type="AlphaFoldDB" id="A0A5K8A1X2"/>
<reference evidence="3 4" key="1">
    <citation type="submission" date="2019-11" db="EMBL/GenBank/DDBJ databases">
        <title>Comparative genomics of hydrocarbon-degrading Desulfosarcina strains.</title>
        <authorList>
            <person name="Watanabe M."/>
            <person name="Kojima H."/>
            <person name="Fukui M."/>
        </authorList>
    </citation>
    <scope>NUCLEOTIDE SEQUENCE [LARGE SCALE GENOMIC DNA]</scope>
    <source>
        <strain evidence="3 4">28bB2T</strain>
    </source>
</reference>
<organism evidence="3 4">
    <name type="scientific">Desulfosarcina ovata subsp. sediminis</name>
    <dbReference type="NCBI Taxonomy" id="885957"/>
    <lineage>
        <taxon>Bacteria</taxon>
        <taxon>Pseudomonadati</taxon>
        <taxon>Thermodesulfobacteriota</taxon>
        <taxon>Desulfobacteria</taxon>
        <taxon>Desulfobacterales</taxon>
        <taxon>Desulfosarcinaceae</taxon>
        <taxon>Desulfosarcina</taxon>
    </lineage>
</organism>
<dbReference type="EMBL" id="AP021876">
    <property type="protein sequence ID" value="BBO86553.1"/>
    <property type="molecule type" value="Genomic_DNA"/>
</dbReference>
<dbReference type="KEGG" id="dov:DSCO28_71190"/>